<reference evidence="1 2" key="1">
    <citation type="submission" date="2020-07" db="EMBL/GenBank/DDBJ databases">
        <title>Roseicoccus Jingziensis gen. nov., sp. nov., isolated from coastal seawater.</title>
        <authorList>
            <person name="Feng X."/>
        </authorList>
    </citation>
    <scope>NUCLEOTIDE SEQUENCE [LARGE SCALE GENOMIC DNA]</scope>
    <source>
        <strain evidence="1 2">N1E253</strain>
    </source>
</reference>
<organism evidence="1 2">
    <name type="scientific">Oceaniferula marina</name>
    <dbReference type="NCBI Taxonomy" id="2748318"/>
    <lineage>
        <taxon>Bacteria</taxon>
        <taxon>Pseudomonadati</taxon>
        <taxon>Verrucomicrobiota</taxon>
        <taxon>Verrucomicrobiia</taxon>
        <taxon>Verrucomicrobiales</taxon>
        <taxon>Verrucomicrobiaceae</taxon>
        <taxon>Oceaniferula</taxon>
    </lineage>
</organism>
<evidence type="ECO:0000313" key="1">
    <source>
        <dbReference type="EMBL" id="NWK57078.1"/>
    </source>
</evidence>
<dbReference type="AlphaFoldDB" id="A0A851GH16"/>
<dbReference type="EMBL" id="JACBAZ010000008">
    <property type="protein sequence ID" value="NWK57078.1"/>
    <property type="molecule type" value="Genomic_DNA"/>
</dbReference>
<protein>
    <submittedName>
        <fullName evidence="1">Uncharacterized protein</fullName>
    </submittedName>
</protein>
<sequence length="60" mass="6534">MEKIDGIQAAYVNNGISLHLETKDGYDQKKIAAALKPFKLKIKEAKQLEGSPFEASPATS</sequence>
<dbReference type="Proteomes" id="UP000557872">
    <property type="component" value="Unassembled WGS sequence"/>
</dbReference>
<gene>
    <name evidence="1" type="ORF">HW115_15755</name>
</gene>
<comment type="caution">
    <text evidence="1">The sequence shown here is derived from an EMBL/GenBank/DDBJ whole genome shotgun (WGS) entry which is preliminary data.</text>
</comment>
<keyword evidence="2" id="KW-1185">Reference proteome</keyword>
<accession>A0A851GH16</accession>
<name>A0A851GH16_9BACT</name>
<proteinExistence type="predicted"/>
<evidence type="ECO:0000313" key="2">
    <source>
        <dbReference type="Proteomes" id="UP000557872"/>
    </source>
</evidence>